<keyword evidence="3" id="KW-1185">Reference proteome</keyword>
<dbReference type="KEGG" id="nve:5518938"/>
<dbReference type="InParanoid" id="A7RP52"/>
<dbReference type="OMA" id="ASETNMV"/>
<proteinExistence type="predicted"/>
<organism evidence="2 3">
    <name type="scientific">Nematostella vectensis</name>
    <name type="common">Starlet sea anemone</name>
    <dbReference type="NCBI Taxonomy" id="45351"/>
    <lineage>
        <taxon>Eukaryota</taxon>
        <taxon>Metazoa</taxon>
        <taxon>Cnidaria</taxon>
        <taxon>Anthozoa</taxon>
        <taxon>Hexacorallia</taxon>
        <taxon>Actiniaria</taxon>
        <taxon>Edwardsiidae</taxon>
        <taxon>Nematostella</taxon>
    </lineage>
</organism>
<evidence type="ECO:0000313" key="3">
    <source>
        <dbReference type="Proteomes" id="UP000001593"/>
    </source>
</evidence>
<name>A7RP52_NEMVE</name>
<dbReference type="EMBL" id="DS469524">
    <property type="protein sequence ID" value="EDO46795.1"/>
    <property type="molecule type" value="Genomic_DNA"/>
</dbReference>
<accession>A7RP52</accession>
<sequence length="114" mass="11945">MASLRRGATSSSRIVRQVVTASRMNATRISLARVAACLPAIHRNASETNMVKQAHQKYFSSFPKFPAATIVSLIPTIEGSSLEEGGSGSSEVLESPSGEDEGLVTPAAGVLDDL</sequence>
<gene>
    <name evidence="2" type="ORF">NEMVEDRAFT_v1g239712</name>
</gene>
<evidence type="ECO:0000256" key="1">
    <source>
        <dbReference type="SAM" id="MobiDB-lite"/>
    </source>
</evidence>
<dbReference type="AlphaFoldDB" id="A7RP52"/>
<protein>
    <submittedName>
        <fullName evidence="2">Uncharacterized protein</fullName>
    </submittedName>
</protein>
<reference evidence="2 3" key="1">
    <citation type="journal article" date="2007" name="Science">
        <title>Sea anemone genome reveals ancestral eumetazoan gene repertoire and genomic organization.</title>
        <authorList>
            <person name="Putnam N.H."/>
            <person name="Srivastava M."/>
            <person name="Hellsten U."/>
            <person name="Dirks B."/>
            <person name="Chapman J."/>
            <person name="Salamov A."/>
            <person name="Terry A."/>
            <person name="Shapiro H."/>
            <person name="Lindquist E."/>
            <person name="Kapitonov V.V."/>
            <person name="Jurka J."/>
            <person name="Genikhovich G."/>
            <person name="Grigoriev I.V."/>
            <person name="Lucas S.M."/>
            <person name="Steele R.E."/>
            <person name="Finnerty J.R."/>
            <person name="Technau U."/>
            <person name="Martindale M.Q."/>
            <person name="Rokhsar D.S."/>
        </authorList>
    </citation>
    <scope>NUCLEOTIDE SEQUENCE [LARGE SCALE GENOMIC DNA]</scope>
    <source>
        <strain evidence="3">CH2 X CH6</strain>
    </source>
</reference>
<dbReference type="Proteomes" id="UP000001593">
    <property type="component" value="Unassembled WGS sequence"/>
</dbReference>
<evidence type="ECO:0000313" key="2">
    <source>
        <dbReference type="EMBL" id="EDO46795.1"/>
    </source>
</evidence>
<feature type="region of interest" description="Disordered" evidence="1">
    <location>
        <begin position="80"/>
        <end position="114"/>
    </location>
</feature>
<feature type="compositionally biased region" description="Low complexity" evidence="1">
    <location>
        <begin position="80"/>
        <end position="96"/>
    </location>
</feature>
<dbReference type="HOGENOM" id="CLU_2123994_0_0_1"/>